<evidence type="ECO:0000313" key="2">
    <source>
        <dbReference type="Proteomes" id="UP000263900"/>
    </source>
</evidence>
<dbReference type="AlphaFoldDB" id="A0A3B7MYF7"/>
<protein>
    <submittedName>
        <fullName evidence="1">Uncharacterized protein</fullName>
    </submittedName>
</protein>
<dbReference type="Proteomes" id="UP000263900">
    <property type="component" value="Chromosome"/>
</dbReference>
<dbReference type="KEGG" id="pseg:D3H65_30865"/>
<name>A0A3B7MYF7_9BACT</name>
<accession>A0A3B7MYF7</accession>
<dbReference type="OrthoDB" id="757707at2"/>
<organism evidence="1 2">
    <name type="scientific">Paraflavitalea soli</name>
    <dbReference type="NCBI Taxonomy" id="2315862"/>
    <lineage>
        <taxon>Bacteria</taxon>
        <taxon>Pseudomonadati</taxon>
        <taxon>Bacteroidota</taxon>
        <taxon>Chitinophagia</taxon>
        <taxon>Chitinophagales</taxon>
        <taxon>Chitinophagaceae</taxon>
        <taxon>Paraflavitalea</taxon>
    </lineage>
</organism>
<keyword evidence="2" id="KW-1185">Reference proteome</keyword>
<dbReference type="EMBL" id="CP032157">
    <property type="protein sequence ID" value="AXY78130.1"/>
    <property type="molecule type" value="Genomic_DNA"/>
</dbReference>
<evidence type="ECO:0000313" key="1">
    <source>
        <dbReference type="EMBL" id="AXY78130.1"/>
    </source>
</evidence>
<reference evidence="1 2" key="1">
    <citation type="submission" date="2018-09" db="EMBL/GenBank/DDBJ databases">
        <title>Genome sequencing of strain 6GH32-13.</title>
        <authorList>
            <person name="Weon H.-Y."/>
            <person name="Heo J."/>
            <person name="Kwon S.-W."/>
        </authorList>
    </citation>
    <scope>NUCLEOTIDE SEQUENCE [LARGE SCALE GENOMIC DNA]</scope>
    <source>
        <strain evidence="1 2">5GH32-13</strain>
    </source>
</reference>
<sequence>MNSSTILLIKSSVFDRDRELIVDNAFLSFDNKDRIAVPPTTFLKEDITAFRYGVKWIKGYSFVIGRIYCVDIKSSSGEVIKIRLKSIYGVNRTRLHEKYAILINALYDTYFDGITGHYLQQFSESVDFQLLGIAFRQDGILLDKNRLIKWEDLGTRSYSTYYTVFSKSDPNIYKAFEYLNDWNTGIIYSVSREILKSKNLLPEVV</sequence>
<proteinExistence type="predicted"/>
<gene>
    <name evidence="1" type="ORF">D3H65_30865</name>
</gene>
<dbReference type="RefSeq" id="WP_119054003.1">
    <property type="nucleotide sequence ID" value="NZ_CP032157.1"/>
</dbReference>